<feature type="region of interest" description="Disordered" evidence="2">
    <location>
        <begin position="386"/>
        <end position="410"/>
    </location>
</feature>
<comment type="caution">
    <text evidence="4">The sequence shown here is derived from an EMBL/GenBank/DDBJ whole genome shotgun (WGS) entry which is preliminary data.</text>
</comment>
<reference evidence="4 5" key="1">
    <citation type="submission" date="2023-09" db="EMBL/GenBank/DDBJ databases">
        <title>Multi-omics analysis of a traditional fermented food reveals byproduct-associated fungal strains for waste-to-food upcycling.</title>
        <authorList>
            <consortium name="Lawrence Berkeley National Laboratory"/>
            <person name="Rekdal V.M."/>
            <person name="Villalobos-Escobedo J.M."/>
            <person name="Rodriguez-Valeron N."/>
            <person name="Garcia M.O."/>
            <person name="Vasquez D.P."/>
            <person name="Damayanti I."/>
            <person name="Sorensen P.M."/>
            <person name="Baidoo E.E."/>
            <person name="De Carvalho A.C."/>
            <person name="Riley R."/>
            <person name="Lipzen A."/>
            <person name="He G."/>
            <person name="Yan M."/>
            <person name="Haridas S."/>
            <person name="Daum C."/>
            <person name="Yoshinaga Y."/>
            <person name="Ng V."/>
            <person name="Grigoriev I.V."/>
            <person name="Munk R."/>
            <person name="Nuraida L."/>
            <person name="Wijaya C.H."/>
            <person name="Morales P.-C."/>
            <person name="Keasling J.D."/>
        </authorList>
    </citation>
    <scope>NUCLEOTIDE SEQUENCE [LARGE SCALE GENOMIC DNA]</scope>
    <source>
        <strain evidence="4 5">FGSC 2613</strain>
    </source>
</reference>
<dbReference type="CDD" id="cd01089">
    <property type="entry name" value="PA2G4-like"/>
    <property type="match status" value="1"/>
</dbReference>
<dbReference type="PANTHER" id="PTHR10804">
    <property type="entry name" value="PROTEASE FAMILY M24 METHIONYL AMINOPEPTIDASE, AMINOPEPTIDASE P"/>
    <property type="match status" value="1"/>
</dbReference>
<comment type="similarity">
    <text evidence="1">Belongs to the peptidase M24 family.</text>
</comment>
<sequence>MASETTKQEIDYSLNNPDTLTKYKTAAQISEKVLAEVSKLVAAGEKIVDICEKGDKLIEEELAKVYRGKKITKGFSHPTTVSPAAFVTPYTPLTSDEKEAAVEIQAGEPVKIQLGAQIDGFGSIVCDTVVAPAKDQTDDVIEGRNADLILANYYANELLLRLMVPPGLLATGTDEEKAKAASQKPPSQAKITELLQKVVQAYDCNLVESTTSWLFDRNEIEGKKKIVIAPGDNTKGEGVPEVGEVWGVEMGVSLGSGKVKQFENRTTLHRRTTTTYALKRPSSRKLLSEVQKKFGTFPFSLRQLEDERDAKSGVIECVRGNVFRAYEVVGDKDNSPVARLLTTVAITKNGLTKLGAAPALDLSKFKTDKKIEDEEILAILAQPLSRNTGSKNKNKKKKAAKKEGEKVDEE</sequence>
<dbReference type="Pfam" id="PF00557">
    <property type="entry name" value="Peptidase_M24"/>
    <property type="match status" value="1"/>
</dbReference>
<evidence type="ECO:0000313" key="4">
    <source>
        <dbReference type="EMBL" id="KAL0473127.1"/>
    </source>
</evidence>
<evidence type="ECO:0000256" key="1">
    <source>
        <dbReference type="ARBA" id="ARBA00007319"/>
    </source>
</evidence>
<dbReference type="PANTHER" id="PTHR10804:SF11">
    <property type="entry name" value="PROLIFERATION-ASSOCIATED PROTEIN 2G4"/>
    <property type="match status" value="1"/>
</dbReference>
<dbReference type="InterPro" id="IPR036388">
    <property type="entry name" value="WH-like_DNA-bd_sf"/>
</dbReference>
<protein>
    <submittedName>
        <fullName evidence="4">Peptidase M24, structural domain-containing protein</fullName>
    </submittedName>
</protein>
<organism evidence="4 5">
    <name type="scientific">Neurospora intermedia</name>
    <dbReference type="NCBI Taxonomy" id="5142"/>
    <lineage>
        <taxon>Eukaryota</taxon>
        <taxon>Fungi</taxon>
        <taxon>Dikarya</taxon>
        <taxon>Ascomycota</taxon>
        <taxon>Pezizomycotina</taxon>
        <taxon>Sordariomycetes</taxon>
        <taxon>Sordariomycetidae</taxon>
        <taxon>Sordariales</taxon>
        <taxon>Sordariaceae</taxon>
        <taxon>Neurospora</taxon>
    </lineage>
</organism>
<dbReference type="Proteomes" id="UP001451303">
    <property type="component" value="Unassembled WGS sequence"/>
</dbReference>
<dbReference type="InterPro" id="IPR047113">
    <property type="entry name" value="PA2G4/ARX1"/>
</dbReference>
<dbReference type="Gene3D" id="3.90.230.10">
    <property type="entry name" value="Creatinase/methionine aminopeptidase superfamily"/>
    <property type="match status" value="1"/>
</dbReference>
<name>A0ABR3DL86_NEUIN</name>
<accession>A0ABR3DL86</accession>
<dbReference type="InterPro" id="IPR000994">
    <property type="entry name" value="Pept_M24"/>
</dbReference>
<feature type="domain" description="Peptidase M24" evidence="3">
    <location>
        <begin position="22"/>
        <end position="132"/>
    </location>
</feature>
<dbReference type="SUPFAM" id="SSF55920">
    <property type="entry name" value="Creatinase/aminopeptidase"/>
    <property type="match status" value="1"/>
</dbReference>
<gene>
    <name evidence="4" type="ORF">QR685DRAFT_515895</name>
</gene>
<proteinExistence type="inferred from homology"/>
<dbReference type="Gene3D" id="1.10.10.10">
    <property type="entry name" value="Winged helix-like DNA-binding domain superfamily/Winged helix DNA-binding domain"/>
    <property type="match status" value="1"/>
</dbReference>
<keyword evidence="5" id="KW-1185">Reference proteome</keyword>
<dbReference type="SUPFAM" id="SSF46785">
    <property type="entry name" value="Winged helix' DNA-binding domain"/>
    <property type="match status" value="1"/>
</dbReference>
<evidence type="ECO:0000259" key="3">
    <source>
        <dbReference type="Pfam" id="PF00557"/>
    </source>
</evidence>
<dbReference type="EMBL" id="JAVLET010000002">
    <property type="protein sequence ID" value="KAL0473127.1"/>
    <property type="molecule type" value="Genomic_DNA"/>
</dbReference>
<feature type="compositionally biased region" description="Basic and acidic residues" evidence="2">
    <location>
        <begin position="401"/>
        <end position="410"/>
    </location>
</feature>
<evidence type="ECO:0000313" key="5">
    <source>
        <dbReference type="Proteomes" id="UP001451303"/>
    </source>
</evidence>
<evidence type="ECO:0000256" key="2">
    <source>
        <dbReference type="SAM" id="MobiDB-lite"/>
    </source>
</evidence>
<dbReference type="InterPro" id="IPR036005">
    <property type="entry name" value="Creatinase/aminopeptidase-like"/>
</dbReference>
<dbReference type="InterPro" id="IPR036390">
    <property type="entry name" value="WH_DNA-bd_sf"/>
</dbReference>